<organism evidence="1 2">
    <name type="scientific">Pseudoalteromonas luteoviolacea (strain 2ta16)</name>
    <dbReference type="NCBI Taxonomy" id="1353533"/>
    <lineage>
        <taxon>Bacteria</taxon>
        <taxon>Pseudomonadati</taxon>
        <taxon>Pseudomonadota</taxon>
        <taxon>Gammaproteobacteria</taxon>
        <taxon>Alteromonadales</taxon>
        <taxon>Pseudoalteromonadaceae</taxon>
        <taxon>Pseudoalteromonas</taxon>
    </lineage>
</organism>
<dbReference type="EMBL" id="AUSV01000008">
    <property type="protein sequence ID" value="ESP94967.1"/>
    <property type="molecule type" value="Genomic_DNA"/>
</dbReference>
<dbReference type="AlphaFoldDB" id="V4JJB8"/>
<sequence length="208" mass="23723">MKKKAIYPIGVAISFLLLTWLNQGKSCLDKIEEGLPILCNDVSGDLHVVIEHNGKQSNVPLPVTYQLYWKISRESETSYILESRDSGDYRIKLNNLGQWFVHPVGVVRSADGLLQVGTRVIDKKEDVFTLEVYSLLSKELFLTKVLFNVTVEGEGLTHDATYKWIDNNTINVTFDRCSFIIKVLEESLIFPRDKEGCGNYNFFLELKV</sequence>
<evidence type="ECO:0000313" key="2">
    <source>
        <dbReference type="Proteomes" id="UP000017820"/>
    </source>
</evidence>
<accession>V4JJB8</accession>
<reference evidence="1 2" key="1">
    <citation type="submission" date="2013-07" db="EMBL/GenBank/DDBJ databases">
        <title>Draft genome sequence of Pseudoalteromonas luteoviolacea 2ta16.</title>
        <authorList>
            <person name="Allen E.E."/>
            <person name="Azam F."/>
            <person name="Podell S."/>
        </authorList>
    </citation>
    <scope>NUCLEOTIDE SEQUENCE [LARGE SCALE GENOMIC DNA]</scope>
    <source>
        <strain evidence="1 2">2ta16</strain>
    </source>
</reference>
<proteinExistence type="predicted"/>
<name>V4JJB8_PSEL2</name>
<evidence type="ECO:0000313" key="1">
    <source>
        <dbReference type="EMBL" id="ESP94967.1"/>
    </source>
</evidence>
<dbReference type="PATRIC" id="fig|1353533.3.peg.522"/>
<dbReference type="GeneID" id="29921259"/>
<dbReference type="RefSeq" id="WP_023397487.1">
    <property type="nucleotide sequence ID" value="NZ_AUSV01000008.1"/>
</dbReference>
<comment type="caution">
    <text evidence="1">The sequence shown here is derived from an EMBL/GenBank/DDBJ whole genome shotgun (WGS) entry which is preliminary data.</text>
</comment>
<gene>
    <name evidence="1" type="ORF">PL2TA16_04523</name>
</gene>
<protein>
    <submittedName>
        <fullName evidence="1">Uncharacterized protein</fullName>
    </submittedName>
</protein>
<dbReference type="Proteomes" id="UP000017820">
    <property type="component" value="Unassembled WGS sequence"/>
</dbReference>